<dbReference type="Gene3D" id="3.30.70.1230">
    <property type="entry name" value="Nucleotide cyclase"/>
    <property type="match status" value="1"/>
</dbReference>
<feature type="transmembrane region" description="Helical" evidence="1">
    <location>
        <begin position="153"/>
        <end position="174"/>
    </location>
</feature>
<dbReference type="InterPro" id="IPR001054">
    <property type="entry name" value="A/G_cyclase"/>
</dbReference>
<dbReference type="InterPro" id="IPR029787">
    <property type="entry name" value="Nucleotide_cyclase"/>
</dbReference>
<name>A0A382UAL6_9ZZZZ</name>
<evidence type="ECO:0000256" key="1">
    <source>
        <dbReference type="SAM" id="Phobius"/>
    </source>
</evidence>
<feature type="domain" description="Guanylate cyclase" evidence="2">
    <location>
        <begin position="245"/>
        <end position="295"/>
    </location>
</feature>
<reference evidence="3" key="1">
    <citation type="submission" date="2018-05" db="EMBL/GenBank/DDBJ databases">
        <authorList>
            <person name="Lanie J.A."/>
            <person name="Ng W.-L."/>
            <person name="Kazmierczak K.M."/>
            <person name="Andrzejewski T.M."/>
            <person name="Davidsen T.M."/>
            <person name="Wayne K.J."/>
            <person name="Tettelin H."/>
            <person name="Glass J.I."/>
            <person name="Rusch D."/>
            <person name="Podicherti R."/>
            <person name="Tsui H.-C.T."/>
            <person name="Winkler M.E."/>
        </authorList>
    </citation>
    <scope>NUCLEOTIDE SEQUENCE</scope>
</reference>
<keyword evidence="1" id="KW-0812">Transmembrane</keyword>
<evidence type="ECO:0000259" key="2">
    <source>
        <dbReference type="PROSITE" id="PS50125"/>
    </source>
</evidence>
<evidence type="ECO:0000313" key="3">
    <source>
        <dbReference type="EMBL" id="SVD30738.1"/>
    </source>
</evidence>
<feature type="transmembrane region" description="Helical" evidence="1">
    <location>
        <begin position="180"/>
        <end position="200"/>
    </location>
</feature>
<dbReference type="PANTHER" id="PTHR43081">
    <property type="entry name" value="ADENYLATE CYCLASE, TERMINAL-DIFFERENTIATION SPECIFIC-RELATED"/>
    <property type="match status" value="1"/>
</dbReference>
<organism evidence="3">
    <name type="scientific">marine metagenome</name>
    <dbReference type="NCBI Taxonomy" id="408172"/>
    <lineage>
        <taxon>unclassified sequences</taxon>
        <taxon>metagenomes</taxon>
        <taxon>ecological metagenomes</taxon>
    </lineage>
</organism>
<dbReference type="PANTHER" id="PTHR43081:SF1">
    <property type="entry name" value="ADENYLATE CYCLASE, TERMINAL-DIFFERENTIATION SPECIFIC"/>
    <property type="match status" value="1"/>
</dbReference>
<dbReference type="EMBL" id="UINC01142419">
    <property type="protein sequence ID" value="SVD30738.1"/>
    <property type="molecule type" value="Genomic_DNA"/>
</dbReference>
<feature type="non-terminal residue" evidence="3">
    <location>
        <position position="295"/>
    </location>
</feature>
<dbReference type="GO" id="GO:0035556">
    <property type="term" value="P:intracellular signal transduction"/>
    <property type="evidence" value="ECO:0007669"/>
    <property type="project" value="InterPro"/>
</dbReference>
<dbReference type="Pfam" id="PF05226">
    <property type="entry name" value="CHASE2"/>
    <property type="match status" value="1"/>
</dbReference>
<protein>
    <recommendedName>
        <fullName evidence="2">Guanylate cyclase domain-containing protein</fullName>
    </recommendedName>
</protein>
<dbReference type="AlphaFoldDB" id="A0A382UAL6"/>
<sequence>GQNMYPTLALELYRVATRQSTMAIDYGPGGISGVKLKGLNVPTDRNGQIWMKFGKHDRSLYISALDVLNGTVEPQKLAGKLAFLGTSAVGLLDIKATPLDAAIPGVEVHAQLLQNILDKNYLARPPWSLGAELVAVVLFGLLMIIMVPFLGALWTLVLAIATVAILLFLSWWVYDSYGLLLDMVFPAISIFIVSVVLTYLNYMREERQRREVRGAFSRYMSPDLVAQLAEDPSRLTLGGEMREMSVLFADIRGFTTISEQFDAEGLTKFINRYLTPMTNVILERKGTIDKYMGDC</sequence>
<dbReference type="GO" id="GO:0006171">
    <property type="term" value="P:cAMP biosynthetic process"/>
    <property type="evidence" value="ECO:0007669"/>
    <property type="project" value="TreeGrafter"/>
</dbReference>
<dbReference type="InterPro" id="IPR050697">
    <property type="entry name" value="Adenylyl/Guanylyl_Cyclase_3/4"/>
</dbReference>
<proteinExistence type="predicted"/>
<keyword evidence="1" id="KW-1133">Transmembrane helix</keyword>
<keyword evidence="1" id="KW-0472">Membrane</keyword>
<accession>A0A382UAL6</accession>
<dbReference type="SUPFAM" id="SSF55073">
    <property type="entry name" value="Nucleotide cyclase"/>
    <property type="match status" value="1"/>
</dbReference>
<dbReference type="CDD" id="cd07302">
    <property type="entry name" value="CHD"/>
    <property type="match status" value="1"/>
</dbReference>
<dbReference type="PROSITE" id="PS50125">
    <property type="entry name" value="GUANYLATE_CYCLASE_2"/>
    <property type="match status" value="1"/>
</dbReference>
<dbReference type="InterPro" id="IPR007890">
    <property type="entry name" value="CHASE2"/>
</dbReference>
<feature type="non-terminal residue" evidence="3">
    <location>
        <position position="1"/>
    </location>
</feature>
<gene>
    <name evidence="3" type="ORF">METZ01_LOCUS383592</name>
</gene>
<feature type="transmembrane region" description="Helical" evidence="1">
    <location>
        <begin position="127"/>
        <end position="146"/>
    </location>
</feature>